<dbReference type="PANTHER" id="PTHR21242">
    <property type="entry name" value="TRANSCRIPTION INITIATION FACTOR TFIID SUBUNIT 10"/>
    <property type="match status" value="1"/>
</dbReference>
<dbReference type="GO" id="GO:0005669">
    <property type="term" value="C:transcription factor TFIID complex"/>
    <property type="evidence" value="ECO:0007669"/>
    <property type="project" value="TreeGrafter"/>
</dbReference>
<comment type="subcellular location">
    <subcellularLocation>
        <location evidence="1">Nucleus</location>
    </subcellularLocation>
</comment>
<dbReference type="Proteomes" id="UP000277928">
    <property type="component" value="Unassembled WGS sequence"/>
</dbReference>
<evidence type="ECO:0000256" key="1">
    <source>
        <dbReference type="ARBA" id="ARBA00004123"/>
    </source>
</evidence>
<keyword evidence="3" id="KW-0804">Transcription</keyword>
<evidence type="ECO:0000313" key="7">
    <source>
        <dbReference type="Proteomes" id="UP000277928"/>
    </source>
</evidence>
<keyword evidence="2" id="KW-0805">Transcription regulation</keyword>
<protein>
    <recommendedName>
        <fullName evidence="8">Transcription initiation factor TFIID subunit 10</fullName>
    </recommendedName>
</protein>
<name>A0A3P6U6N4_LITSI</name>
<dbReference type="GO" id="GO:0016251">
    <property type="term" value="F:RNA polymerase II general transcription initiation factor activity"/>
    <property type="evidence" value="ECO:0007669"/>
    <property type="project" value="TreeGrafter"/>
</dbReference>
<dbReference type="OMA" id="KNEWPIS"/>
<comment type="similarity">
    <text evidence="5">Belongs to the TAF10 family.</text>
</comment>
<dbReference type="OrthoDB" id="24683at2759"/>
<dbReference type="PRINTS" id="PR01443">
    <property type="entry name" value="TFIID30KDSUB"/>
</dbReference>
<dbReference type="GO" id="GO:0006367">
    <property type="term" value="P:transcription initiation at RNA polymerase II promoter"/>
    <property type="evidence" value="ECO:0007669"/>
    <property type="project" value="TreeGrafter"/>
</dbReference>
<proteinExistence type="inferred from homology"/>
<dbReference type="AlphaFoldDB" id="A0A3P6U6N4"/>
<sequence length="532" mass="59186">MMHSQSSDERKLGAVSGAVKDATATAVPSNTSMSLLIPSEQKSIPESQQAALLASGSVPQGTSLRDFVNDLDNYVPTIPDAVTIHYMKKSGVDCADSRVIRLFSLAAQKFTSDIILDAMQQARMKGLGQTKKGTKETRYTLTSELLEPVLAEYGIEETSMRIRVLYYKSSRSVTHLACRFCNDESAVHVVDPLLDLRYRFEDMEGLMRMIEARGLKVDVKSIAANYHRWWDVYTKWRDFSIESRAGNVLRDRELRQLMLNESEGLLDALRLPNDISANTMCSSNVTPSINKVESEQNSKHIFFLQKAGMIKVEPSISSAHLLGLPVSLQHFLQKLFREEFAGNVLNVSPPYFVRGAVIDGVNIAKESFPAFTSDVCKKSSFYLTGSMPSSAINLNNISQRSKTVLLSFCKTEEEEITECKSLTELLQAILEKKLSLEIASLVVPAHKLLNFESSATSLSTSAGVEVARICAIGSYISRRLCILLDSKPGSFCFVRMVFVDIDLTRIVALMIEKQLISGEFVLDNVNLWSDRL</sequence>
<keyword evidence="7" id="KW-1185">Reference proteome</keyword>
<dbReference type="InterPro" id="IPR003923">
    <property type="entry name" value="TAF10"/>
</dbReference>
<accession>A0A3P6U6N4</accession>
<dbReference type="Pfam" id="PF03540">
    <property type="entry name" value="TAF10"/>
    <property type="match status" value="1"/>
</dbReference>
<dbReference type="PANTHER" id="PTHR21242:SF0">
    <property type="entry name" value="TRANSCRIPTION INITIATION FACTOR TFIID SUBUNIT 10"/>
    <property type="match status" value="1"/>
</dbReference>
<dbReference type="STRING" id="42156.A0A3P6U6N4"/>
<dbReference type="GO" id="GO:0000124">
    <property type="term" value="C:SAGA complex"/>
    <property type="evidence" value="ECO:0007669"/>
    <property type="project" value="TreeGrafter"/>
</dbReference>
<evidence type="ECO:0000256" key="3">
    <source>
        <dbReference type="ARBA" id="ARBA00023163"/>
    </source>
</evidence>
<evidence type="ECO:0000256" key="4">
    <source>
        <dbReference type="ARBA" id="ARBA00023242"/>
    </source>
</evidence>
<evidence type="ECO:0000256" key="2">
    <source>
        <dbReference type="ARBA" id="ARBA00023015"/>
    </source>
</evidence>
<keyword evidence="4" id="KW-0539">Nucleus</keyword>
<gene>
    <name evidence="6" type="ORF">NLS_LOCUS2469</name>
</gene>
<dbReference type="GO" id="GO:1990841">
    <property type="term" value="F:promoter-specific chromatin binding"/>
    <property type="evidence" value="ECO:0007669"/>
    <property type="project" value="TreeGrafter"/>
</dbReference>
<evidence type="ECO:0008006" key="8">
    <source>
        <dbReference type="Google" id="ProtNLM"/>
    </source>
</evidence>
<dbReference type="EMBL" id="UYRX01000113">
    <property type="protein sequence ID" value="VDK74408.1"/>
    <property type="molecule type" value="Genomic_DNA"/>
</dbReference>
<evidence type="ECO:0000256" key="5">
    <source>
        <dbReference type="ARBA" id="ARBA00025730"/>
    </source>
</evidence>
<reference evidence="6 7" key="1">
    <citation type="submission" date="2018-08" db="EMBL/GenBank/DDBJ databases">
        <authorList>
            <person name="Laetsch R D."/>
            <person name="Stevens L."/>
            <person name="Kumar S."/>
            <person name="Blaxter L. M."/>
        </authorList>
    </citation>
    <scope>NUCLEOTIDE SEQUENCE [LARGE SCALE GENOMIC DNA]</scope>
</reference>
<organism evidence="6 7">
    <name type="scientific">Litomosoides sigmodontis</name>
    <name type="common">Filarial nematode worm</name>
    <dbReference type="NCBI Taxonomy" id="42156"/>
    <lineage>
        <taxon>Eukaryota</taxon>
        <taxon>Metazoa</taxon>
        <taxon>Ecdysozoa</taxon>
        <taxon>Nematoda</taxon>
        <taxon>Chromadorea</taxon>
        <taxon>Rhabditida</taxon>
        <taxon>Spirurina</taxon>
        <taxon>Spiruromorpha</taxon>
        <taxon>Filarioidea</taxon>
        <taxon>Onchocercidae</taxon>
        <taxon>Litomosoides</taxon>
    </lineage>
</organism>
<evidence type="ECO:0000313" key="6">
    <source>
        <dbReference type="EMBL" id="VDK74408.1"/>
    </source>
</evidence>
<dbReference type="CDD" id="cd07982">
    <property type="entry name" value="HFD_TAF10"/>
    <property type="match status" value="1"/>
</dbReference>